<dbReference type="InterPro" id="IPR006148">
    <property type="entry name" value="Glc/Gal-6P_isomerase"/>
</dbReference>
<evidence type="ECO:0000259" key="1">
    <source>
        <dbReference type="Pfam" id="PF01182"/>
    </source>
</evidence>
<feature type="domain" description="Glucosamine/galactosamine-6-phosphate isomerase" evidence="1">
    <location>
        <begin position="101"/>
        <end position="195"/>
    </location>
</feature>
<evidence type="ECO:0000313" key="3">
    <source>
        <dbReference type="Proteomes" id="UP001240639"/>
    </source>
</evidence>
<dbReference type="EC" id="3.1.1.31" evidence="2"/>
<accession>A0ABT9HMB6</accession>
<dbReference type="PANTHER" id="PTHR11054">
    <property type="entry name" value="6-PHOSPHOGLUCONOLACTONASE"/>
    <property type="match status" value="1"/>
</dbReference>
<proteinExistence type="predicted"/>
<keyword evidence="2" id="KW-0378">Hydrolase</keyword>
<sequence>MADITLIENADDAAIAAWFAREIGTRMKQSEGPVTITVPGGSTPFPIMEKLLEEDLDWSRLVVWPGDDRIVPEDHEASNTGKLRALFELAGAEVVTLTIMEAVPHFDLAWLGMGADGHIASLFPNTDPQPDDPRPILRLTPDPLPPEAPFDRISLTMPSLLASDALVFVMRGEEKRTVFDAAAAGKNDLPIARLLGAAKQQVTCFV</sequence>
<keyword evidence="3" id="KW-1185">Reference proteome</keyword>
<dbReference type="InterPro" id="IPR037171">
    <property type="entry name" value="NagB/RpiA_transferase-like"/>
</dbReference>
<dbReference type="EMBL" id="JAVAIM010000001">
    <property type="protein sequence ID" value="MDP4574297.1"/>
    <property type="molecule type" value="Genomic_DNA"/>
</dbReference>
<dbReference type="SUPFAM" id="SSF100950">
    <property type="entry name" value="NagB/RpiA/CoA transferase-like"/>
    <property type="match status" value="1"/>
</dbReference>
<dbReference type="PANTHER" id="PTHR11054:SF0">
    <property type="entry name" value="6-PHOSPHOGLUCONOLACTONASE"/>
    <property type="match status" value="1"/>
</dbReference>
<dbReference type="Proteomes" id="UP001240639">
    <property type="component" value="Unassembled WGS sequence"/>
</dbReference>
<dbReference type="GO" id="GO:0017057">
    <property type="term" value="F:6-phosphogluconolactonase activity"/>
    <property type="evidence" value="ECO:0007669"/>
    <property type="project" value="UniProtKB-EC"/>
</dbReference>
<evidence type="ECO:0000313" key="2">
    <source>
        <dbReference type="EMBL" id="MDP4574297.1"/>
    </source>
</evidence>
<name>A0ABT9HMB6_9SPHN</name>
<gene>
    <name evidence="2" type="ORF">Q9K02_03995</name>
</gene>
<dbReference type="Pfam" id="PF01182">
    <property type="entry name" value="Glucosamine_iso"/>
    <property type="match status" value="2"/>
</dbReference>
<dbReference type="Gene3D" id="3.40.50.1360">
    <property type="match status" value="1"/>
</dbReference>
<reference evidence="2 3" key="1">
    <citation type="submission" date="2023-08" db="EMBL/GenBank/DDBJ databases">
        <title>genomic of G39.</title>
        <authorList>
            <person name="Wang Y."/>
        </authorList>
    </citation>
    <scope>NUCLEOTIDE SEQUENCE [LARGE SCALE GENOMIC DNA]</scope>
    <source>
        <strain evidence="2 3">G39</strain>
    </source>
</reference>
<dbReference type="RefSeq" id="WP_305931727.1">
    <property type="nucleotide sequence ID" value="NZ_JAVAIM010000001.1"/>
</dbReference>
<feature type="domain" description="Glucosamine/galactosamine-6-phosphate isomerase" evidence="1">
    <location>
        <begin position="15"/>
        <end position="85"/>
    </location>
</feature>
<dbReference type="InterPro" id="IPR039104">
    <property type="entry name" value="6PGL"/>
</dbReference>
<organism evidence="2 3">
    <name type="scientific">Qipengyuania profundimaris</name>
    <dbReference type="NCBI Taxonomy" id="3067652"/>
    <lineage>
        <taxon>Bacteria</taxon>
        <taxon>Pseudomonadati</taxon>
        <taxon>Pseudomonadota</taxon>
        <taxon>Alphaproteobacteria</taxon>
        <taxon>Sphingomonadales</taxon>
        <taxon>Erythrobacteraceae</taxon>
        <taxon>Qipengyuania</taxon>
    </lineage>
</organism>
<protein>
    <submittedName>
        <fullName evidence="2">6-phosphogluconolactonase</fullName>
        <ecNumber evidence="2">3.1.1.31</ecNumber>
    </submittedName>
</protein>
<comment type="caution">
    <text evidence="2">The sequence shown here is derived from an EMBL/GenBank/DDBJ whole genome shotgun (WGS) entry which is preliminary data.</text>
</comment>